<dbReference type="Pfam" id="PF07715">
    <property type="entry name" value="Plug"/>
    <property type="match status" value="1"/>
</dbReference>
<dbReference type="InterPro" id="IPR039426">
    <property type="entry name" value="TonB-dep_rcpt-like"/>
</dbReference>
<dbReference type="AlphaFoldDB" id="A0A399SWU8"/>
<comment type="caution">
    <text evidence="3">The sequence shown here is derived from an EMBL/GenBank/DDBJ whole genome shotgun (WGS) entry which is preliminary data.</text>
</comment>
<accession>A0A399SWU8</accession>
<dbReference type="NCBIfam" id="TIGR04056">
    <property type="entry name" value="OMP_RagA_SusC"/>
    <property type="match status" value="1"/>
</dbReference>
<keyword evidence="3" id="KW-0675">Receptor</keyword>
<dbReference type="SUPFAM" id="SSF56935">
    <property type="entry name" value="Porins"/>
    <property type="match status" value="1"/>
</dbReference>
<dbReference type="EMBL" id="QWGR01000014">
    <property type="protein sequence ID" value="RIJ46497.1"/>
    <property type="molecule type" value="Genomic_DNA"/>
</dbReference>
<dbReference type="PROSITE" id="PS52016">
    <property type="entry name" value="TONB_DEPENDENT_REC_3"/>
    <property type="match status" value="1"/>
</dbReference>
<keyword evidence="4" id="KW-1185">Reference proteome</keyword>
<proteinExistence type="inferred from homology"/>
<dbReference type="Gene3D" id="2.60.40.1120">
    <property type="entry name" value="Carboxypeptidase-like, regulatory domain"/>
    <property type="match status" value="1"/>
</dbReference>
<dbReference type="InterPro" id="IPR008969">
    <property type="entry name" value="CarboxyPept-like_regulatory"/>
</dbReference>
<comment type="similarity">
    <text evidence="1">Belongs to the TonB-dependent receptor family.</text>
</comment>
<gene>
    <name evidence="3" type="ORF">D1614_19005</name>
</gene>
<sequence>MKRNIRIPIFKLLHIKCCTMFIVAILLVGQKNAFSTPFDFWTNSNVSQQNEKEVMGVVSDEKGIPIPGVTVTVAGVTRGVITDLDGKYSIKVASVDKLLFSFVGLESQTIDVGEQTVINVTMKEKVDELSEVTIVAFGKQRKESVISSISTIKTEELKVPSSNLTTALAGRMAGLISYQRSGEPGDDTADFFIRGVTSFGYTASPLILLDGIEVTSSDLSRVQPDDIESFSIMKDATATSLYGARGANGVILVTTKQGKEGKARVTIRYEESISAPTKEIKLADPITYMKLHNEAVITRDPLGLLPYSQEKIENTEKGVHPLLYPATDWYNMLFKNFTTNRRLNFNISGGGKVARYYLAGTFNRDNGILEVDKKNNFNNNIKLNRTLLRSNVNINVTNTTEVVVRLYGTFDDYSGPLDSGTDLYNKVMRTNPVLFPAYYEPDEMNKTTDHILFGNTVDGNYLNPYADMVKGYKEYTNSTMIAQFEAHQDLNFIADGLKARGLMSTTRYSHFDVSRYYKPFYYTVGSYDKSTGEYILGAVNPESGQEHLDYYEGAKVITSNTYMEGAINYEHESSSDHSVSGMLVAYLRNRLEGNAGSLQQSLAFRNMGISGRGTYAYKQRYFLEANFGYNGSERFSKEHRFGFFPSVGLGWVVSKENFWAGNLKEIIPMFKLKFTEGLVGNDAIGSPSDRFFYLSEVNMNTSSNRYIFGSEFNYYKNGISISRYENPDITWETARKTNLGFEMNLLEMIDVVFDVYQEHRTNILMNRSHIPSTLGLQAASKANTGEAKGRGIDFSMDLNKHFSNDFWLSGRFNFTYATSEFLVYDEPIYEDTPWKSKIGYSLGQQWGYVAERLFVDEYEIKNSPTQFSDAMAGDIKYKDIDGNGSINELDMVPIGYPTTPEVVYGFGLSTGYKNIDFSFFFQGLARESFWIDTKKTAPFVNEQQLLKVYADDYWSESNRNLYALWPRLSPVINSNNSVLSTWFMQDGGFLRLKNVELGFTLPNTLTKKAGIEKLRLYSSGTNLLTFSKFKLWDPEMAGNGLGYPIQRVVNFGVQVSF</sequence>
<keyword evidence="1" id="KW-0998">Cell outer membrane</keyword>
<keyword evidence="1" id="KW-0472">Membrane</keyword>
<dbReference type="InterPro" id="IPR023997">
    <property type="entry name" value="TonB-dep_OMP_SusC/RagA_CS"/>
</dbReference>
<dbReference type="GO" id="GO:0009279">
    <property type="term" value="C:cell outer membrane"/>
    <property type="evidence" value="ECO:0007669"/>
    <property type="project" value="UniProtKB-SubCell"/>
</dbReference>
<comment type="subcellular location">
    <subcellularLocation>
        <location evidence="1">Cell outer membrane</location>
        <topology evidence="1">Multi-pass membrane protein</topology>
    </subcellularLocation>
</comment>
<keyword evidence="1" id="KW-0813">Transport</keyword>
<dbReference type="SUPFAM" id="SSF49464">
    <property type="entry name" value="Carboxypeptidase regulatory domain-like"/>
    <property type="match status" value="1"/>
</dbReference>
<protein>
    <submittedName>
        <fullName evidence="3">TonB-dependent receptor</fullName>
    </submittedName>
</protein>
<dbReference type="Proteomes" id="UP000265926">
    <property type="component" value="Unassembled WGS sequence"/>
</dbReference>
<dbReference type="NCBIfam" id="TIGR04057">
    <property type="entry name" value="SusC_RagA_signa"/>
    <property type="match status" value="1"/>
</dbReference>
<evidence type="ECO:0000313" key="3">
    <source>
        <dbReference type="EMBL" id="RIJ46497.1"/>
    </source>
</evidence>
<feature type="domain" description="TonB-dependent receptor plug" evidence="2">
    <location>
        <begin position="142"/>
        <end position="250"/>
    </location>
</feature>
<evidence type="ECO:0000256" key="1">
    <source>
        <dbReference type="PROSITE-ProRule" id="PRU01360"/>
    </source>
</evidence>
<evidence type="ECO:0000259" key="2">
    <source>
        <dbReference type="Pfam" id="PF07715"/>
    </source>
</evidence>
<dbReference type="Gene3D" id="2.170.130.10">
    <property type="entry name" value="TonB-dependent receptor, plug domain"/>
    <property type="match status" value="1"/>
</dbReference>
<evidence type="ECO:0000313" key="4">
    <source>
        <dbReference type="Proteomes" id="UP000265926"/>
    </source>
</evidence>
<keyword evidence="1" id="KW-1134">Transmembrane beta strand</keyword>
<dbReference type="OrthoDB" id="721000at2"/>
<dbReference type="FunFam" id="2.170.130.10:FF:000003">
    <property type="entry name" value="SusC/RagA family TonB-linked outer membrane protein"/>
    <property type="match status" value="1"/>
</dbReference>
<dbReference type="InterPro" id="IPR023996">
    <property type="entry name" value="TonB-dep_OMP_SusC/RagA"/>
</dbReference>
<organism evidence="3 4">
    <name type="scientific">Maribellus luteus</name>
    <dbReference type="NCBI Taxonomy" id="2305463"/>
    <lineage>
        <taxon>Bacteria</taxon>
        <taxon>Pseudomonadati</taxon>
        <taxon>Bacteroidota</taxon>
        <taxon>Bacteroidia</taxon>
        <taxon>Marinilabiliales</taxon>
        <taxon>Prolixibacteraceae</taxon>
        <taxon>Maribellus</taxon>
    </lineage>
</organism>
<reference evidence="3 4" key="1">
    <citation type="submission" date="2018-08" db="EMBL/GenBank/DDBJ databases">
        <title>Pallidiluteibacterium maritimus gen. nov., sp. nov., isolated from coastal sediment.</title>
        <authorList>
            <person name="Zhou L.Y."/>
        </authorList>
    </citation>
    <scope>NUCLEOTIDE SEQUENCE [LARGE SCALE GENOMIC DNA]</scope>
    <source>
        <strain evidence="3 4">XSD2</strain>
    </source>
</reference>
<dbReference type="InterPro" id="IPR037066">
    <property type="entry name" value="Plug_dom_sf"/>
</dbReference>
<dbReference type="InterPro" id="IPR012910">
    <property type="entry name" value="Plug_dom"/>
</dbReference>
<dbReference type="Pfam" id="PF13715">
    <property type="entry name" value="CarbopepD_reg_2"/>
    <property type="match status" value="1"/>
</dbReference>
<name>A0A399SWU8_9BACT</name>
<keyword evidence="1" id="KW-0812">Transmembrane</keyword>